<dbReference type="EnsemblPlants" id="evm.model.02.1621">
    <property type="protein sequence ID" value="cds.evm.model.02.1621"/>
    <property type="gene ID" value="evm.TU.02.1621"/>
</dbReference>
<dbReference type="Pfam" id="PF00078">
    <property type="entry name" value="RVT_1"/>
    <property type="match status" value="1"/>
</dbReference>
<evidence type="ECO:0000259" key="1">
    <source>
        <dbReference type="PROSITE" id="PS50878"/>
    </source>
</evidence>
<dbReference type="AlphaFoldDB" id="A0A803NUC3"/>
<dbReference type="PANTHER" id="PTHR33116">
    <property type="entry name" value="REVERSE TRANSCRIPTASE ZINC-BINDING DOMAIN-CONTAINING PROTEIN-RELATED-RELATED"/>
    <property type="match status" value="1"/>
</dbReference>
<dbReference type="PROSITE" id="PS50878">
    <property type="entry name" value="RT_POL"/>
    <property type="match status" value="1"/>
</dbReference>
<protein>
    <recommendedName>
        <fullName evidence="1">Reverse transcriptase domain-containing protein</fullName>
    </recommendedName>
</protein>
<evidence type="ECO:0000313" key="2">
    <source>
        <dbReference type="EnsemblPlants" id="cds.evm.model.02.1621"/>
    </source>
</evidence>
<proteinExistence type="predicted"/>
<keyword evidence="3" id="KW-1185">Reference proteome</keyword>
<evidence type="ECO:0000313" key="3">
    <source>
        <dbReference type="Proteomes" id="UP000596661"/>
    </source>
</evidence>
<accession>A0A803NUC3</accession>
<sequence length="466" mass="52168">MALKFDMSKAYDRVEWGYLQAVLTKRWFDNHTTSLLMSCVTSARYQIAHASKLFGSIIPGRGLRQGDPLSSYLFIICTEGFSALLKHYEHRQQLRGIQIARGAPTASHMFFANGSYIFCRANERATSNVQSLLNVSEQALGQKINPNKSSIFFSRNTDVYTRDVICGDMGIHEADDHGTYLGLPNIIGLKKSAILGFLKEKVQKRIQSWDGKLLSKAGKEILLKTIVQALPTYAMSVFLLPIETSKEMERAMCKYWWSSSSKKDKNIHWMSWDRICKPKLQGGLGFRNLYDFNVDLFGKQAEIGGSPSFVWRSIMEAQPLLKKGAAIRVCSGASVNILNDPWLRDISDPYVHTVCDSLLDKKKENLGNYSVKSAYAIIQEGKQPLATPDLSDGNEHWTLPNVNTIKINTDAVIFSSTNCYCYSCVARSHNGTLLEAKAKCVRGVVSPEVAEAIGIHEALSWIKEKQ</sequence>
<reference evidence="2" key="1">
    <citation type="submission" date="2018-11" db="EMBL/GenBank/DDBJ databases">
        <authorList>
            <person name="Grassa J C."/>
        </authorList>
    </citation>
    <scope>NUCLEOTIDE SEQUENCE [LARGE SCALE GENOMIC DNA]</scope>
</reference>
<dbReference type="PANTHER" id="PTHR33116:SF86">
    <property type="entry name" value="REVERSE TRANSCRIPTASE DOMAIN-CONTAINING PROTEIN"/>
    <property type="match status" value="1"/>
</dbReference>
<reference evidence="2" key="2">
    <citation type="submission" date="2021-03" db="UniProtKB">
        <authorList>
            <consortium name="EnsemblPlants"/>
        </authorList>
    </citation>
    <scope>IDENTIFICATION</scope>
</reference>
<dbReference type="EMBL" id="UZAU01000210">
    <property type="status" value="NOT_ANNOTATED_CDS"/>
    <property type="molecule type" value="Genomic_DNA"/>
</dbReference>
<dbReference type="Gramene" id="evm.model.02.1621">
    <property type="protein sequence ID" value="cds.evm.model.02.1621"/>
    <property type="gene ID" value="evm.TU.02.1621"/>
</dbReference>
<name>A0A803NUC3_CANSA</name>
<dbReference type="Proteomes" id="UP000596661">
    <property type="component" value="Chromosome 2"/>
</dbReference>
<dbReference type="InterPro" id="IPR000477">
    <property type="entry name" value="RT_dom"/>
</dbReference>
<organism evidence="2 3">
    <name type="scientific">Cannabis sativa</name>
    <name type="common">Hemp</name>
    <name type="synonym">Marijuana</name>
    <dbReference type="NCBI Taxonomy" id="3483"/>
    <lineage>
        <taxon>Eukaryota</taxon>
        <taxon>Viridiplantae</taxon>
        <taxon>Streptophyta</taxon>
        <taxon>Embryophyta</taxon>
        <taxon>Tracheophyta</taxon>
        <taxon>Spermatophyta</taxon>
        <taxon>Magnoliopsida</taxon>
        <taxon>eudicotyledons</taxon>
        <taxon>Gunneridae</taxon>
        <taxon>Pentapetalae</taxon>
        <taxon>rosids</taxon>
        <taxon>fabids</taxon>
        <taxon>Rosales</taxon>
        <taxon>Cannabaceae</taxon>
        <taxon>Cannabis</taxon>
    </lineage>
</organism>
<feature type="domain" description="Reverse transcriptase" evidence="1">
    <location>
        <begin position="1"/>
        <end position="185"/>
    </location>
</feature>